<dbReference type="PRINTS" id="PR00944">
    <property type="entry name" value="CUEXPORT"/>
</dbReference>
<keyword evidence="1" id="KW-0479">Metal-binding</keyword>
<reference evidence="3 4" key="1">
    <citation type="submission" date="2018-05" db="EMBL/GenBank/DDBJ databases">
        <title>The draft genome of strain NS-104.</title>
        <authorList>
            <person name="Hang P."/>
            <person name="Jiang J."/>
        </authorList>
    </citation>
    <scope>NUCLEOTIDE SEQUENCE [LARGE SCALE GENOMIC DNA]</scope>
    <source>
        <strain evidence="3 4">NS-104</strain>
    </source>
</reference>
<dbReference type="EMBL" id="QFBC01000005">
    <property type="protein sequence ID" value="PWE55823.1"/>
    <property type="molecule type" value="Genomic_DNA"/>
</dbReference>
<keyword evidence="4" id="KW-1185">Reference proteome</keyword>
<evidence type="ECO:0000256" key="1">
    <source>
        <dbReference type="ARBA" id="ARBA00022723"/>
    </source>
</evidence>
<evidence type="ECO:0000313" key="4">
    <source>
        <dbReference type="Proteomes" id="UP000245252"/>
    </source>
</evidence>
<gene>
    <name evidence="3" type="ORF">DEM27_14225</name>
</gene>
<proteinExistence type="predicted"/>
<dbReference type="InterPro" id="IPR017969">
    <property type="entry name" value="Heavy-metal-associated_CS"/>
</dbReference>
<protein>
    <submittedName>
        <fullName evidence="3">Heavy metal transporter</fullName>
    </submittedName>
</protein>
<accession>A0A2U2DR79</accession>
<name>A0A2U2DR79_9HYPH</name>
<dbReference type="Pfam" id="PF00403">
    <property type="entry name" value="HMA"/>
    <property type="match status" value="1"/>
</dbReference>
<organism evidence="3 4">
    <name type="scientific">Metarhizobium album</name>
    <dbReference type="NCBI Taxonomy" id="2182425"/>
    <lineage>
        <taxon>Bacteria</taxon>
        <taxon>Pseudomonadati</taxon>
        <taxon>Pseudomonadota</taxon>
        <taxon>Alphaproteobacteria</taxon>
        <taxon>Hyphomicrobiales</taxon>
        <taxon>Rhizobiaceae</taxon>
        <taxon>Metarhizobium</taxon>
    </lineage>
</organism>
<dbReference type="InterPro" id="IPR000428">
    <property type="entry name" value="Cu-bd"/>
</dbReference>
<comment type="caution">
    <text evidence="3">The sequence shown here is derived from an EMBL/GenBank/DDBJ whole genome shotgun (WGS) entry which is preliminary data.</text>
</comment>
<dbReference type="AlphaFoldDB" id="A0A2U2DR79"/>
<dbReference type="PROSITE" id="PS50846">
    <property type="entry name" value="HMA_2"/>
    <property type="match status" value="1"/>
</dbReference>
<dbReference type="InterPro" id="IPR036163">
    <property type="entry name" value="HMA_dom_sf"/>
</dbReference>
<evidence type="ECO:0000259" key="2">
    <source>
        <dbReference type="PROSITE" id="PS50846"/>
    </source>
</evidence>
<dbReference type="Gene3D" id="3.30.70.100">
    <property type="match status" value="1"/>
</dbReference>
<dbReference type="OrthoDB" id="9801832at2"/>
<dbReference type="Proteomes" id="UP000245252">
    <property type="component" value="Unassembled WGS sequence"/>
</dbReference>
<dbReference type="InterPro" id="IPR006121">
    <property type="entry name" value="HMA_dom"/>
</dbReference>
<dbReference type="CDD" id="cd00371">
    <property type="entry name" value="HMA"/>
    <property type="match status" value="1"/>
</dbReference>
<dbReference type="GO" id="GO:0006825">
    <property type="term" value="P:copper ion transport"/>
    <property type="evidence" value="ECO:0007669"/>
    <property type="project" value="InterPro"/>
</dbReference>
<dbReference type="PROSITE" id="PS01047">
    <property type="entry name" value="HMA_1"/>
    <property type="match status" value="1"/>
</dbReference>
<feature type="domain" description="HMA" evidence="2">
    <location>
        <begin position="1"/>
        <end position="63"/>
    </location>
</feature>
<dbReference type="RefSeq" id="WP_109458901.1">
    <property type="nucleotide sequence ID" value="NZ_QFBC01000005.1"/>
</dbReference>
<dbReference type="GO" id="GO:0005507">
    <property type="term" value="F:copper ion binding"/>
    <property type="evidence" value="ECO:0007669"/>
    <property type="project" value="InterPro"/>
</dbReference>
<dbReference type="SUPFAM" id="SSF55008">
    <property type="entry name" value="HMA, heavy metal-associated domain"/>
    <property type="match status" value="1"/>
</dbReference>
<evidence type="ECO:0000313" key="3">
    <source>
        <dbReference type="EMBL" id="PWE55823.1"/>
    </source>
</evidence>
<sequence length="65" mass="6780">MLKFSVPDMSCGHCVGAITKAVKEIDATAKVDADLDRQTVSIETLAGADKIAKALDDAGYPATIQ</sequence>